<keyword evidence="1" id="KW-0805">Transcription regulation</keyword>
<dbReference type="Pfam" id="PF12833">
    <property type="entry name" value="HTH_18"/>
    <property type="match status" value="1"/>
</dbReference>
<dbReference type="Proteomes" id="UP001299970">
    <property type="component" value="Unassembled WGS sequence"/>
</dbReference>
<evidence type="ECO:0000313" key="5">
    <source>
        <dbReference type="EMBL" id="MCH6172213.1"/>
    </source>
</evidence>
<dbReference type="EMBL" id="JAKXMK010000060">
    <property type="protein sequence ID" value="MCH6172213.1"/>
    <property type="molecule type" value="Genomic_DNA"/>
</dbReference>
<evidence type="ECO:0000256" key="3">
    <source>
        <dbReference type="ARBA" id="ARBA00023163"/>
    </source>
</evidence>
<sequence>MQVSDVAMRWGFSRQSRFAQQYREQFGELPRETLHASAGG</sequence>
<evidence type="ECO:0000259" key="4">
    <source>
        <dbReference type="PROSITE" id="PS01124"/>
    </source>
</evidence>
<dbReference type="SUPFAM" id="SSF46689">
    <property type="entry name" value="Homeodomain-like"/>
    <property type="match status" value="1"/>
</dbReference>
<dbReference type="PRINTS" id="PR00032">
    <property type="entry name" value="HTHARAC"/>
</dbReference>
<evidence type="ECO:0000256" key="1">
    <source>
        <dbReference type="ARBA" id="ARBA00023015"/>
    </source>
</evidence>
<keyword evidence="3" id="KW-0804">Transcription</keyword>
<reference evidence="5 6" key="1">
    <citation type="submission" date="2022-03" db="EMBL/GenBank/DDBJ databases">
        <title>Pseudonocardia alaer sp. nov., a novel actinomycete isolated from reed forest soil.</title>
        <authorList>
            <person name="Wang L."/>
        </authorList>
    </citation>
    <scope>NUCLEOTIDE SEQUENCE [LARGE SCALE GENOMIC DNA]</scope>
    <source>
        <strain evidence="5 6">Y-16303</strain>
    </source>
</reference>
<keyword evidence="6" id="KW-1185">Reference proteome</keyword>
<dbReference type="InterPro" id="IPR009057">
    <property type="entry name" value="Homeodomain-like_sf"/>
</dbReference>
<evidence type="ECO:0000256" key="2">
    <source>
        <dbReference type="ARBA" id="ARBA00023125"/>
    </source>
</evidence>
<gene>
    <name evidence="5" type="ORF">MMF94_41600</name>
</gene>
<organism evidence="5 6">
    <name type="scientific">Pseudonocardia alaniniphila</name>
    <dbReference type="NCBI Taxonomy" id="75291"/>
    <lineage>
        <taxon>Bacteria</taxon>
        <taxon>Bacillati</taxon>
        <taxon>Actinomycetota</taxon>
        <taxon>Actinomycetes</taxon>
        <taxon>Pseudonocardiales</taxon>
        <taxon>Pseudonocardiaceae</taxon>
        <taxon>Pseudonocardia</taxon>
    </lineage>
</organism>
<protein>
    <submittedName>
        <fullName evidence="5">Helix-turn-helix domain-containing protein</fullName>
    </submittedName>
</protein>
<dbReference type="InterPro" id="IPR018060">
    <property type="entry name" value="HTH_AraC"/>
</dbReference>
<proteinExistence type="predicted"/>
<dbReference type="InterPro" id="IPR020449">
    <property type="entry name" value="Tscrpt_reg_AraC-type_HTH"/>
</dbReference>
<comment type="caution">
    <text evidence="5">The sequence shown here is derived from an EMBL/GenBank/DDBJ whole genome shotgun (WGS) entry which is preliminary data.</text>
</comment>
<dbReference type="Gene3D" id="1.10.10.60">
    <property type="entry name" value="Homeodomain-like"/>
    <property type="match status" value="1"/>
</dbReference>
<accession>A0ABS9TUY6</accession>
<dbReference type="PROSITE" id="PS01124">
    <property type="entry name" value="HTH_ARAC_FAMILY_2"/>
    <property type="match status" value="1"/>
</dbReference>
<name>A0ABS9TUY6_9PSEU</name>
<keyword evidence="2" id="KW-0238">DNA-binding</keyword>
<feature type="domain" description="HTH araC/xylS-type" evidence="4">
    <location>
        <begin position="1"/>
        <end position="36"/>
    </location>
</feature>
<evidence type="ECO:0000313" key="6">
    <source>
        <dbReference type="Proteomes" id="UP001299970"/>
    </source>
</evidence>